<proteinExistence type="predicted"/>
<dbReference type="Pfam" id="PF12796">
    <property type="entry name" value="Ank_2"/>
    <property type="match status" value="1"/>
</dbReference>
<comment type="caution">
    <text evidence="3">The sequence shown here is derived from an EMBL/GenBank/DDBJ whole genome shotgun (WGS) entry which is preliminary data.</text>
</comment>
<sequence length="218" mass="23271">MVRLCCTNGWTPLCYAALGGDPLLVSSLLQEKADPSDAITEQEPLCQFAAQTSALHMCAFLKRNESLRLLLDSKADMNHVDGYGANALHWAAVANNAEGIQILYAAGVGAHVPNMLGYSPFAMACSGGGTEAIQELIVYASREEVAEGLHDCFSGLDGRSLVSDWAPSCLALQREVGLASRGSSLCFPIFSQLECVAVMSRELVEIGDDRQTGRDTGR</sequence>
<dbReference type="Gene3D" id="1.25.40.20">
    <property type="entry name" value="Ankyrin repeat-containing domain"/>
    <property type="match status" value="1"/>
</dbReference>
<keyword evidence="2" id="KW-0040">ANK repeat</keyword>
<evidence type="ECO:0000256" key="1">
    <source>
        <dbReference type="ARBA" id="ARBA00022737"/>
    </source>
</evidence>
<evidence type="ECO:0000256" key="2">
    <source>
        <dbReference type="ARBA" id="ARBA00023043"/>
    </source>
</evidence>
<protein>
    <submittedName>
        <fullName evidence="3">HACE1 protein</fullName>
    </submittedName>
</protein>
<dbReference type="OrthoDB" id="407555at2759"/>
<accession>A0A812IQE3</accession>
<keyword evidence="1" id="KW-0677">Repeat</keyword>
<name>A0A812IQE3_9DINO</name>
<dbReference type="PANTHER" id="PTHR24198:SF165">
    <property type="entry name" value="ANKYRIN REPEAT-CONTAINING PROTEIN-RELATED"/>
    <property type="match status" value="1"/>
</dbReference>
<dbReference type="InterPro" id="IPR036770">
    <property type="entry name" value="Ankyrin_rpt-contain_sf"/>
</dbReference>
<dbReference type="PANTHER" id="PTHR24198">
    <property type="entry name" value="ANKYRIN REPEAT AND PROTEIN KINASE DOMAIN-CONTAINING PROTEIN"/>
    <property type="match status" value="1"/>
</dbReference>
<gene>
    <name evidence="3" type="primary">HACE1</name>
    <name evidence="3" type="ORF">SNAT2548_LOCUS4839</name>
</gene>
<reference evidence="3" key="1">
    <citation type="submission" date="2021-02" db="EMBL/GenBank/DDBJ databases">
        <authorList>
            <person name="Dougan E. K."/>
            <person name="Rhodes N."/>
            <person name="Thang M."/>
            <person name="Chan C."/>
        </authorList>
    </citation>
    <scope>NUCLEOTIDE SEQUENCE</scope>
</reference>
<evidence type="ECO:0000313" key="4">
    <source>
        <dbReference type="Proteomes" id="UP000604046"/>
    </source>
</evidence>
<dbReference type="EMBL" id="CAJNDS010000301">
    <property type="protein sequence ID" value="CAE7041098.1"/>
    <property type="molecule type" value="Genomic_DNA"/>
</dbReference>
<dbReference type="SUPFAM" id="SSF48403">
    <property type="entry name" value="Ankyrin repeat"/>
    <property type="match status" value="1"/>
</dbReference>
<dbReference type="AlphaFoldDB" id="A0A812IQE3"/>
<dbReference type="InterPro" id="IPR002110">
    <property type="entry name" value="Ankyrin_rpt"/>
</dbReference>
<organism evidence="3 4">
    <name type="scientific">Symbiodinium natans</name>
    <dbReference type="NCBI Taxonomy" id="878477"/>
    <lineage>
        <taxon>Eukaryota</taxon>
        <taxon>Sar</taxon>
        <taxon>Alveolata</taxon>
        <taxon>Dinophyceae</taxon>
        <taxon>Suessiales</taxon>
        <taxon>Symbiodiniaceae</taxon>
        <taxon>Symbiodinium</taxon>
    </lineage>
</organism>
<keyword evidence="4" id="KW-1185">Reference proteome</keyword>
<evidence type="ECO:0000313" key="3">
    <source>
        <dbReference type="EMBL" id="CAE7041098.1"/>
    </source>
</evidence>
<dbReference type="SMART" id="SM00248">
    <property type="entry name" value="ANK"/>
    <property type="match status" value="4"/>
</dbReference>
<dbReference type="Proteomes" id="UP000604046">
    <property type="component" value="Unassembled WGS sequence"/>
</dbReference>